<protein>
    <submittedName>
        <fullName evidence="10">Castor and Pollux protein voltage-gated ion channel component</fullName>
    </submittedName>
</protein>
<dbReference type="PANTHER" id="PTHR31563">
    <property type="entry name" value="ION CHANNEL POLLUX-RELATED"/>
    <property type="match status" value="1"/>
</dbReference>
<evidence type="ECO:0000313" key="11">
    <source>
        <dbReference type="Proteomes" id="UP000294558"/>
    </source>
</evidence>
<dbReference type="Pfam" id="PF06241">
    <property type="entry name" value="Castor_Poll_mid"/>
    <property type="match status" value="1"/>
</dbReference>
<keyword evidence="5" id="KW-0406">Ion transport</keyword>
<evidence type="ECO:0000256" key="4">
    <source>
        <dbReference type="ARBA" id="ARBA00022989"/>
    </source>
</evidence>
<name>A0A4V6Q1W2_9ACTN</name>
<dbReference type="Proteomes" id="UP000294558">
    <property type="component" value="Unassembled WGS sequence"/>
</dbReference>
<evidence type="ECO:0000256" key="5">
    <source>
        <dbReference type="ARBA" id="ARBA00023065"/>
    </source>
</evidence>
<keyword evidence="6 8" id="KW-0472">Membrane</keyword>
<feature type="transmembrane region" description="Helical" evidence="8">
    <location>
        <begin position="89"/>
        <end position="113"/>
    </location>
</feature>
<sequence length="618" mass="64850">MSDDGSPGLRQRLRYRFDNLLARGTWAVLLWLGVVTFLTVLLGGLLLAVFGVSYTSDEDSSWLEDLWQTLMRVIDPGTMVGDVGWGRRILALAVTIFGILVAGTLIGVIAAGVEDRVDRMRRGRSVVIERDHVVVLGSADHLPFVIRELVHAPAPDRPPVIVVLADADPADIHAARRGIVDDLQGVRLVVRSGDPTRPSDLELVRLDVARSVIVLGDAADPVRPVRTALAVAATGGGVLPATTVVEVDDAETATRLVESLGHRVQPVVSRDAVARIAAFALRQPGLIAVVDELIDAPKVGIRISAPGAAAGLTFGSLVAGLQTSRPLGRIAADGAIELTPSFDATLGDDDRLVSVGADDDLGRSDRPVSPWSGHDPAVDTIGDTAHVVVAGWSRVGALMLTEWISTADPTSTLTLIAPADSEAARFADRRADDRIRVVATADEAVDRLGDGSLGVVVLLAGAGAGPAPRSSANDVDTDTLLTAGGIAHRLAALPARPRLVVELLDPDSAELASLTGTDDFVISDALASKFVVQLAIEPLRRDVLLSLYDRTRPDLVIVDGGALGLAGTVTMGAVVDRACEHGMLAIGWRDGSTGELVLAPPLSASVDWSDSHRLVVVR</sequence>
<reference evidence="10 11" key="1">
    <citation type="submission" date="2019-03" db="EMBL/GenBank/DDBJ databases">
        <title>Sequencing the genomes of 1000 actinobacteria strains.</title>
        <authorList>
            <person name="Klenk H.-P."/>
        </authorList>
    </citation>
    <scope>NUCLEOTIDE SEQUENCE [LARGE SCALE GENOMIC DNA]</scope>
    <source>
        <strain evidence="10 11">DSM 18936</strain>
    </source>
</reference>
<keyword evidence="4 8" id="KW-1133">Transmembrane helix</keyword>
<dbReference type="InterPro" id="IPR010420">
    <property type="entry name" value="CASTOR/POLLUX/SYM8_dom"/>
</dbReference>
<organism evidence="10 11">
    <name type="scientific">Ilumatobacter fluminis</name>
    <dbReference type="NCBI Taxonomy" id="467091"/>
    <lineage>
        <taxon>Bacteria</taxon>
        <taxon>Bacillati</taxon>
        <taxon>Actinomycetota</taxon>
        <taxon>Acidimicrobiia</taxon>
        <taxon>Acidimicrobiales</taxon>
        <taxon>Ilumatobacteraceae</taxon>
        <taxon>Ilumatobacter</taxon>
    </lineage>
</organism>
<evidence type="ECO:0000256" key="6">
    <source>
        <dbReference type="ARBA" id="ARBA00023136"/>
    </source>
</evidence>
<evidence type="ECO:0000256" key="3">
    <source>
        <dbReference type="ARBA" id="ARBA00022692"/>
    </source>
</evidence>
<keyword evidence="11" id="KW-1185">Reference proteome</keyword>
<dbReference type="GO" id="GO:0006811">
    <property type="term" value="P:monoatomic ion transport"/>
    <property type="evidence" value="ECO:0007669"/>
    <property type="project" value="UniProtKB-KW"/>
</dbReference>
<keyword evidence="3 8" id="KW-0812">Transmembrane</keyword>
<keyword evidence="2" id="KW-0813">Transport</keyword>
<dbReference type="AlphaFoldDB" id="A0A4V6Q1W2"/>
<comment type="caution">
    <text evidence="10">The sequence shown here is derived from an EMBL/GenBank/DDBJ whole genome shotgun (WGS) entry which is preliminary data.</text>
</comment>
<evidence type="ECO:0000256" key="7">
    <source>
        <dbReference type="SAM" id="MobiDB-lite"/>
    </source>
</evidence>
<comment type="subcellular location">
    <subcellularLocation>
        <location evidence="1">Endomembrane system</location>
        <topology evidence="1">Multi-pass membrane protein</topology>
    </subcellularLocation>
</comment>
<dbReference type="PANTHER" id="PTHR31563:SF10">
    <property type="entry name" value="ION CHANNEL POLLUX-RELATED"/>
    <property type="match status" value="1"/>
</dbReference>
<evidence type="ECO:0000256" key="8">
    <source>
        <dbReference type="SAM" id="Phobius"/>
    </source>
</evidence>
<feature type="domain" description="CASTOR/POLLUX/SYM8 ion channel conserved" evidence="9">
    <location>
        <begin position="271"/>
        <end position="363"/>
    </location>
</feature>
<proteinExistence type="predicted"/>
<evidence type="ECO:0000256" key="2">
    <source>
        <dbReference type="ARBA" id="ARBA00022448"/>
    </source>
</evidence>
<gene>
    <name evidence="10" type="ORF">BDK89_1478</name>
</gene>
<dbReference type="InterPro" id="IPR044849">
    <property type="entry name" value="CASTOR/POLLUX/SYM8-like"/>
</dbReference>
<feature type="transmembrane region" description="Helical" evidence="8">
    <location>
        <begin position="20"/>
        <end position="53"/>
    </location>
</feature>
<dbReference type="OrthoDB" id="305351at2"/>
<accession>A0A4V6Q1W2</accession>
<feature type="region of interest" description="Disordered" evidence="7">
    <location>
        <begin position="356"/>
        <end position="377"/>
    </location>
</feature>
<evidence type="ECO:0000256" key="1">
    <source>
        <dbReference type="ARBA" id="ARBA00004127"/>
    </source>
</evidence>
<evidence type="ECO:0000259" key="9">
    <source>
        <dbReference type="Pfam" id="PF06241"/>
    </source>
</evidence>
<dbReference type="RefSeq" id="WP_133868311.1">
    <property type="nucleotide sequence ID" value="NZ_SOAU01000001.1"/>
</dbReference>
<dbReference type="Gene3D" id="3.40.50.720">
    <property type="entry name" value="NAD(P)-binding Rossmann-like Domain"/>
    <property type="match status" value="2"/>
</dbReference>
<dbReference type="EMBL" id="SOAU01000001">
    <property type="protein sequence ID" value="TDT15898.1"/>
    <property type="molecule type" value="Genomic_DNA"/>
</dbReference>
<dbReference type="GO" id="GO:0012505">
    <property type="term" value="C:endomembrane system"/>
    <property type="evidence" value="ECO:0007669"/>
    <property type="project" value="UniProtKB-SubCell"/>
</dbReference>
<evidence type="ECO:0000313" key="10">
    <source>
        <dbReference type="EMBL" id="TDT15898.1"/>
    </source>
</evidence>